<proteinExistence type="inferred from homology"/>
<evidence type="ECO:0000259" key="2">
    <source>
        <dbReference type="PROSITE" id="PS01148"/>
    </source>
</evidence>
<gene>
    <name evidence="3" type="ORF">ACFOW6_00650</name>
</gene>
<dbReference type="InterPro" id="IPR001455">
    <property type="entry name" value="TusA-like"/>
</dbReference>
<dbReference type="Pfam" id="PF01206">
    <property type="entry name" value="TusA"/>
    <property type="match status" value="1"/>
</dbReference>
<accession>A0ABV8UHD2</accession>
<dbReference type="SUPFAM" id="SSF64307">
    <property type="entry name" value="SirA-like"/>
    <property type="match status" value="1"/>
</dbReference>
<dbReference type="CDD" id="cd00291">
    <property type="entry name" value="SirA_YedF_YeeD"/>
    <property type="match status" value="1"/>
</dbReference>
<dbReference type="PROSITE" id="PS01148">
    <property type="entry name" value="UPF0033"/>
    <property type="match status" value="1"/>
</dbReference>
<reference evidence="4" key="1">
    <citation type="journal article" date="2019" name="Int. J. Syst. Evol. Microbiol.">
        <title>The Global Catalogue of Microorganisms (GCM) 10K type strain sequencing project: providing services to taxonomists for standard genome sequencing and annotation.</title>
        <authorList>
            <consortium name="The Broad Institute Genomics Platform"/>
            <consortium name="The Broad Institute Genome Sequencing Center for Infectious Disease"/>
            <person name="Wu L."/>
            <person name="Ma J."/>
        </authorList>
    </citation>
    <scope>NUCLEOTIDE SEQUENCE [LARGE SCALE GENOMIC DNA]</scope>
    <source>
        <strain evidence="4">CECT 8472</strain>
    </source>
</reference>
<dbReference type="PANTHER" id="PTHR33279">
    <property type="entry name" value="SULFUR CARRIER PROTEIN YEDF-RELATED"/>
    <property type="match status" value="1"/>
</dbReference>
<dbReference type="PANTHER" id="PTHR33279:SF2">
    <property type="entry name" value="SULFUR CARRIER PROTEIN TUSA"/>
    <property type="match status" value="1"/>
</dbReference>
<dbReference type="Proteomes" id="UP001595799">
    <property type="component" value="Unassembled WGS sequence"/>
</dbReference>
<dbReference type="EMBL" id="JBHSCW010000001">
    <property type="protein sequence ID" value="MFC4350041.1"/>
    <property type="molecule type" value="Genomic_DNA"/>
</dbReference>
<keyword evidence="4" id="KW-1185">Reference proteome</keyword>
<evidence type="ECO:0000313" key="3">
    <source>
        <dbReference type="EMBL" id="MFC4350041.1"/>
    </source>
</evidence>
<sequence>MTATREEEAQDLDTRGLKCPLPVLRARKAMKDVPVGGLLRVESTDPDSLQDFRAYCESTGHELVEQRQEEDLYIHLLRKADPQN</sequence>
<name>A0ABV8UHD2_9PROT</name>
<comment type="similarity">
    <text evidence="1">Belongs to the sulfur carrier protein TusA family.</text>
</comment>
<organism evidence="3 4">
    <name type="scientific">Fodinicurvata halophila</name>
    <dbReference type="NCBI Taxonomy" id="1419723"/>
    <lineage>
        <taxon>Bacteria</taxon>
        <taxon>Pseudomonadati</taxon>
        <taxon>Pseudomonadota</taxon>
        <taxon>Alphaproteobacteria</taxon>
        <taxon>Rhodospirillales</taxon>
        <taxon>Rhodovibrionaceae</taxon>
        <taxon>Fodinicurvata</taxon>
    </lineage>
</organism>
<comment type="caution">
    <text evidence="3">The sequence shown here is derived from an EMBL/GenBank/DDBJ whole genome shotgun (WGS) entry which is preliminary data.</text>
</comment>
<dbReference type="Gene3D" id="3.30.110.40">
    <property type="entry name" value="TusA-like domain"/>
    <property type="match status" value="1"/>
</dbReference>
<dbReference type="RefSeq" id="WP_382420104.1">
    <property type="nucleotide sequence ID" value="NZ_JBHSCW010000001.1"/>
</dbReference>
<evidence type="ECO:0000313" key="4">
    <source>
        <dbReference type="Proteomes" id="UP001595799"/>
    </source>
</evidence>
<evidence type="ECO:0000256" key="1">
    <source>
        <dbReference type="ARBA" id="ARBA00008984"/>
    </source>
</evidence>
<dbReference type="InterPro" id="IPR036868">
    <property type="entry name" value="TusA-like_sf"/>
</dbReference>
<feature type="domain" description="UPF0033" evidence="2">
    <location>
        <begin position="12"/>
        <end position="36"/>
    </location>
</feature>
<protein>
    <submittedName>
        <fullName evidence="3">Sulfurtransferase TusA family protein</fullName>
    </submittedName>
</protein>